<evidence type="ECO:0000256" key="1">
    <source>
        <dbReference type="SAM" id="MobiDB-lite"/>
    </source>
</evidence>
<proteinExistence type="predicted"/>
<feature type="compositionally biased region" description="Polar residues" evidence="1">
    <location>
        <begin position="36"/>
        <end position="46"/>
    </location>
</feature>
<gene>
    <name evidence="2" type="ORF">PLOB_00007236</name>
</gene>
<accession>A0ABN8QJ52</accession>
<comment type="caution">
    <text evidence="2">The sequence shown here is derived from an EMBL/GenBank/DDBJ whole genome shotgun (WGS) entry which is preliminary data.</text>
</comment>
<protein>
    <submittedName>
        <fullName evidence="2">Uncharacterized protein</fullName>
    </submittedName>
</protein>
<dbReference type="Proteomes" id="UP001159405">
    <property type="component" value="Unassembled WGS sequence"/>
</dbReference>
<evidence type="ECO:0000313" key="2">
    <source>
        <dbReference type="EMBL" id="CAH3165590.1"/>
    </source>
</evidence>
<name>A0ABN8QJ52_9CNID</name>
<organism evidence="2 3">
    <name type="scientific">Porites lobata</name>
    <dbReference type="NCBI Taxonomy" id="104759"/>
    <lineage>
        <taxon>Eukaryota</taxon>
        <taxon>Metazoa</taxon>
        <taxon>Cnidaria</taxon>
        <taxon>Anthozoa</taxon>
        <taxon>Hexacorallia</taxon>
        <taxon>Scleractinia</taxon>
        <taxon>Fungiina</taxon>
        <taxon>Poritidae</taxon>
        <taxon>Porites</taxon>
    </lineage>
</organism>
<dbReference type="Gene3D" id="2.160.20.10">
    <property type="entry name" value="Single-stranded right-handed beta-helix, Pectin lyase-like"/>
    <property type="match status" value="1"/>
</dbReference>
<feature type="region of interest" description="Disordered" evidence="1">
    <location>
        <begin position="1"/>
        <end position="57"/>
    </location>
</feature>
<evidence type="ECO:0000313" key="3">
    <source>
        <dbReference type="Proteomes" id="UP001159405"/>
    </source>
</evidence>
<dbReference type="EMBL" id="CALNXK010000133">
    <property type="protein sequence ID" value="CAH3165590.1"/>
    <property type="molecule type" value="Genomic_DNA"/>
</dbReference>
<keyword evidence="3" id="KW-1185">Reference proteome</keyword>
<dbReference type="InterPro" id="IPR012334">
    <property type="entry name" value="Pectin_lyas_fold"/>
</dbReference>
<sequence>MENVSDRGPLGRHHKKRTSTVNHKRERKIVIKKQSAPPQNYLTGTPNRVRAGMTNVKQPGGSLTAAVGDGITDDKSAIQAIVNQAPISTIKKVFFPASWCVPGQR</sequence>
<reference evidence="2 3" key="1">
    <citation type="submission" date="2022-05" db="EMBL/GenBank/DDBJ databases">
        <authorList>
            <consortium name="Genoscope - CEA"/>
            <person name="William W."/>
        </authorList>
    </citation>
    <scope>NUCLEOTIDE SEQUENCE [LARGE SCALE GENOMIC DNA]</scope>
</reference>
<feature type="compositionally biased region" description="Basic residues" evidence="1">
    <location>
        <begin position="10"/>
        <end position="31"/>
    </location>
</feature>